<protein>
    <submittedName>
        <fullName evidence="1">Conotoxin</fullName>
    </submittedName>
</protein>
<dbReference type="EMBL" id="KU564059">
    <property type="protein sequence ID" value="AMP44807.1"/>
    <property type="molecule type" value="mRNA"/>
</dbReference>
<organism evidence="1">
    <name type="scientific">Conus betulinus</name>
    <name type="common">Beech cone</name>
    <dbReference type="NCBI Taxonomy" id="89764"/>
    <lineage>
        <taxon>Eukaryota</taxon>
        <taxon>Metazoa</taxon>
        <taxon>Spiralia</taxon>
        <taxon>Lophotrochozoa</taxon>
        <taxon>Mollusca</taxon>
        <taxon>Gastropoda</taxon>
        <taxon>Caenogastropoda</taxon>
        <taxon>Neogastropoda</taxon>
        <taxon>Conoidea</taxon>
        <taxon>Conidae</taxon>
        <taxon>Conus</taxon>
        <taxon>Dendroconus</taxon>
    </lineage>
</organism>
<evidence type="ECO:0000313" key="1">
    <source>
        <dbReference type="EMBL" id="AMP44807.1"/>
    </source>
</evidence>
<feature type="non-terminal residue" evidence="1">
    <location>
        <position position="1"/>
    </location>
</feature>
<proteinExistence type="evidence at transcript level"/>
<sequence length="45" mass="5001">NLQSRWKPVSLFKSLDRRGSCGGPCMQDSHCGPSCACWDAYCYAD</sequence>
<name>A0A142C1V6_CONBE</name>
<reference evidence="1" key="1">
    <citation type="submission" date="2015-12" db="EMBL/GenBank/DDBJ databases">
        <title>High throughput identification of novel conotoxins from the Chinese tubular cone snail Conus betulinus by multitranscriptome sequencing.</title>
        <authorList>
            <person name="Ruan Z."/>
            <person name="Peng C."/>
            <person name="Shi Q."/>
            <person name="Yao G."/>
            <person name="Gao B.-M."/>
        </authorList>
    </citation>
    <scope>NUCLEOTIDE SEQUENCE</scope>
</reference>
<accession>A0A142C1V6</accession>
<dbReference type="AlphaFoldDB" id="A0A142C1V6"/>